<dbReference type="Gene3D" id="1.20.1290.10">
    <property type="entry name" value="AhpD-like"/>
    <property type="match status" value="1"/>
</dbReference>
<protein>
    <recommendedName>
        <fullName evidence="3">Oxidoreductase</fullName>
    </recommendedName>
</protein>
<dbReference type="SUPFAM" id="SSF69118">
    <property type="entry name" value="AhpD-like"/>
    <property type="match status" value="2"/>
</dbReference>
<gene>
    <name evidence="1" type="ORF">PL78_05735</name>
</gene>
<dbReference type="PANTHER" id="PTHR35446">
    <property type="entry name" value="SI:CH211-175M2.5"/>
    <property type="match status" value="1"/>
</dbReference>
<name>A0ABN4PQ86_YERET</name>
<sequence>MVQFRRQDNAHWYHETQRSVTDDALREGVCTSGHYGHDDFSALSNSENLANAFSDKSPFLLGLEAQVNPDLQDLLQQRDETLRASHRMYQTLFPPQVSLSTELTLSLYDRLSSALIVAQVTGVQRLCNHYAERLMPLSSDDASRESNIRLTLLTQYARQLASQPTLINRRALQQLSDSGLTSLDIILFSQIIGFVGYQARAVAAVSALAGYPTVLLPGFPRMEDAESANFSDEVTGWQAWLPDLSLETESQEQEQNLTLTDVLNQHPHSQQVYADILLRIRVPDHHPQPALLELAALVSARINGSACCLVHHRQRYLQLKPDITLINKLQSGISQNLSQSSTESVESSVIHLAAELTRAPERFGPPILAPLQERGFSPLQLMDTLFSVALAGWTNRLVQTLGSPRGALQQAWTD</sequence>
<dbReference type="RefSeq" id="WP_064513915.1">
    <property type="nucleotide sequence ID" value="NZ_CP010029.1"/>
</dbReference>
<keyword evidence="2" id="KW-1185">Reference proteome</keyword>
<dbReference type="PANTHER" id="PTHR35446:SF3">
    <property type="entry name" value="CMD DOMAIN-CONTAINING PROTEIN"/>
    <property type="match status" value="1"/>
</dbReference>
<dbReference type="EMBL" id="CP010029">
    <property type="protein sequence ID" value="ANI29342.1"/>
    <property type="molecule type" value="Genomic_DNA"/>
</dbReference>
<evidence type="ECO:0008006" key="3">
    <source>
        <dbReference type="Google" id="ProtNLM"/>
    </source>
</evidence>
<dbReference type="InterPro" id="IPR029032">
    <property type="entry name" value="AhpD-like"/>
</dbReference>
<proteinExistence type="predicted"/>
<evidence type="ECO:0000313" key="1">
    <source>
        <dbReference type="EMBL" id="ANI29342.1"/>
    </source>
</evidence>
<evidence type="ECO:0000313" key="2">
    <source>
        <dbReference type="Proteomes" id="UP000266744"/>
    </source>
</evidence>
<reference evidence="2" key="1">
    <citation type="journal article" date="2016" name="Toxins">
        <title>The Draft Genome Sequence of the Yersinia entomophaga Entomopathogenic Type Strain MH96T.</title>
        <authorList>
            <person name="Hurst M.R."/>
            <person name="Beattie A."/>
            <person name="Altermann E."/>
            <person name="Moraga R.M."/>
            <person name="Harper L.A."/>
            <person name="Calder J."/>
            <person name="Laugraud A."/>
        </authorList>
    </citation>
    <scope>NUCLEOTIDE SEQUENCE [LARGE SCALE GENOMIC DNA]</scope>
    <source>
        <strain evidence="2">MH96</strain>
    </source>
</reference>
<accession>A0ABN4PQ86</accession>
<organism evidence="1 2">
    <name type="scientific">Yersinia entomophaga</name>
    <dbReference type="NCBI Taxonomy" id="935293"/>
    <lineage>
        <taxon>Bacteria</taxon>
        <taxon>Pseudomonadati</taxon>
        <taxon>Pseudomonadota</taxon>
        <taxon>Gammaproteobacteria</taxon>
        <taxon>Enterobacterales</taxon>
        <taxon>Yersiniaceae</taxon>
        <taxon>Yersinia</taxon>
    </lineage>
</organism>
<dbReference type="Proteomes" id="UP000266744">
    <property type="component" value="Chromosome"/>
</dbReference>